<evidence type="ECO:0000313" key="2">
    <source>
        <dbReference type="Proteomes" id="UP000280955"/>
    </source>
</evidence>
<keyword evidence="2" id="KW-1185">Reference proteome</keyword>
<reference evidence="1 2" key="1">
    <citation type="submission" date="2018-10" db="EMBL/GenBank/DDBJ databases">
        <title>Genomic Encyclopedia of Archaeal and Bacterial Type Strains, Phase II (KMG-II): from individual species to whole genera.</title>
        <authorList>
            <person name="Goeker M."/>
        </authorList>
    </citation>
    <scope>NUCLEOTIDE SEQUENCE [LARGE SCALE GENOMIC DNA]</scope>
    <source>
        <strain evidence="1 2">DSM 15149</strain>
    </source>
</reference>
<proteinExistence type="predicted"/>
<dbReference type="EMBL" id="RBLJ01000003">
    <property type="protein sequence ID" value="RKS57673.1"/>
    <property type="molecule type" value="Genomic_DNA"/>
</dbReference>
<accession>A0ABX9SKD5</accession>
<sequence>MKSPYYTVDKLGSLGSDVTYPILHKWLPNNSRNVSIPNKF</sequence>
<evidence type="ECO:0000313" key="1">
    <source>
        <dbReference type="EMBL" id="RKS57673.1"/>
    </source>
</evidence>
<gene>
    <name evidence="1" type="ORF">BDD30_2482</name>
</gene>
<organism evidence="1 2">
    <name type="scientific">Photorhabdus asymbiotica</name>
    <dbReference type="NCBI Taxonomy" id="291112"/>
    <lineage>
        <taxon>Bacteria</taxon>
        <taxon>Pseudomonadati</taxon>
        <taxon>Pseudomonadota</taxon>
        <taxon>Gammaproteobacteria</taxon>
        <taxon>Enterobacterales</taxon>
        <taxon>Morganellaceae</taxon>
        <taxon>Photorhabdus</taxon>
    </lineage>
</organism>
<name>A0ABX9SKD5_9GAMM</name>
<dbReference type="Proteomes" id="UP000280955">
    <property type="component" value="Unassembled WGS sequence"/>
</dbReference>
<comment type="caution">
    <text evidence="1">The sequence shown here is derived from an EMBL/GenBank/DDBJ whole genome shotgun (WGS) entry which is preliminary data.</text>
</comment>
<protein>
    <submittedName>
        <fullName evidence="1">Uncharacterized protein</fullName>
    </submittedName>
</protein>